<accession>A0A248JQT0</accession>
<dbReference type="AlphaFoldDB" id="A0A248JQT0"/>
<keyword evidence="2" id="KW-1185">Reference proteome</keyword>
<evidence type="ECO:0000313" key="2">
    <source>
        <dbReference type="Proteomes" id="UP000197153"/>
    </source>
</evidence>
<dbReference type="KEGG" id="nao:Y958_06945"/>
<name>A0A248JQT0_9PROT</name>
<proteinExistence type="predicted"/>
<protein>
    <submittedName>
        <fullName evidence="1">Uncharacterized protein</fullName>
    </submittedName>
</protein>
<organism evidence="1 2">
    <name type="scientific">Nitrospirillum viridazoti CBAmc</name>
    <dbReference type="NCBI Taxonomy" id="1441467"/>
    <lineage>
        <taxon>Bacteria</taxon>
        <taxon>Pseudomonadati</taxon>
        <taxon>Pseudomonadota</taxon>
        <taxon>Alphaproteobacteria</taxon>
        <taxon>Rhodospirillales</taxon>
        <taxon>Azospirillaceae</taxon>
        <taxon>Nitrospirillum</taxon>
        <taxon>Nitrospirillum viridazoti</taxon>
    </lineage>
</organism>
<sequence>MASVPLAPQPLPAALLRAAVIHHRLVDAFIQLTRTELARQRDDYARDSLNELLDVLKAQLAVYGPDAVVPSPAGVLTGMPTGLEAANLP</sequence>
<evidence type="ECO:0000313" key="1">
    <source>
        <dbReference type="EMBL" id="ASG20574.1"/>
    </source>
</evidence>
<dbReference type="EMBL" id="CP022110">
    <property type="protein sequence ID" value="ASG20574.1"/>
    <property type="molecule type" value="Genomic_DNA"/>
</dbReference>
<reference evidence="1 2" key="1">
    <citation type="submission" date="2017-06" db="EMBL/GenBank/DDBJ databases">
        <title>Complete genome sequence of Nitrospirillum amazonense strain CBAmC, an endophytic nitrogen-fixing and plant growth-promoting bacterium, isolated from sugarcane.</title>
        <authorList>
            <person name="Schwab S."/>
            <person name="dos Santos Teixeira K.R."/>
            <person name="Simoes Araujo J.L."/>
            <person name="Soares Vidal M."/>
            <person name="Borges de Freitas H.R."/>
            <person name="Rivello Crivelaro A.L."/>
            <person name="Bueno de Camargo Nunes A."/>
            <person name="dos Santos C.M."/>
            <person name="Palmeira da Silva Rosa D."/>
            <person name="da Silva Padilha D."/>
            <person name="da Silva E."/>
            <person name="Araujo Terra L."/>
            <person name="Soares Mendes V."/>
            <person name="Farinelli L."/>
            <person name="Magalhaes Cruz L."/>
            <person name="Baldani J.I."/>
        </authorList>
    </citation>
    <scope>NUCLEOTIDE SEQUENCE [LARGE SCALE GENOMIC DNA]</scope>
    <source>
        <strain evidence="1 2">CBAmC</strain>
    </source>
</reference>
<gene>
    <name evidence="1" type="ORF">Y958_06945</name>
</gene>
<dbReference type="Proteomes" id="UP000197153">
    <property type="component" value="Chromosome 1"/>
</dbReference>
<dbReference type="RefSeq" id="WP_088871426.1">
    <property type="nucleotide sequence ID" value="NZ_CP022110.1"/>
</dbReference>